<sequence length="427" mass="49524">MKNKFLPLSLLIFVLIVASFYITSQFIQPPSKKEFTIATGSKDGQYYKTALLYKEILEKQKVKVNIITSNGSIDNLNLLKEKKADMAFIQNGIDHDVSTHKIKSLASTYYEPLWIFYKNEKYTMDYIVELTSKKISIGKEGSGTFDLSSKILNDNNVNNTNSSILNYSTKEAKDKLLKGEIDAMFLVISPDSPIIKELLENPDINLFSFKRAKAYSRKYNFLEPITLYEGTINLYKNLPSQNVNLLSTTATLVVREDFSEELTRLILKSIKNIHNKKTLFETENQFPNIDNITIVPSTEAQRYFEYGDTWLEKIFPYWIASNLDRLKILLIPLLTLLIPLLKGGFPLYRWSIRSKIYRWYDEVQALDLALEGLEKEELKNKLLEIEELKKEIKEETKVPLSYMGEYYDLIMHLELIISKVNIKINSY</sequence>
<dbReference type="AlphaFoldDB" id="A0A6L4WWG1"/>
<evidence type="ECO:0000313" key="3">
    <source>
        <dbReference type="EMBL" id="KAB7891092.1"/>
    </source>
</evidence>
<dbReference type="PANTHER" id="PTHR42941:SF1">
    <property type="entry name" value="SLL1037 PROTEIN"/>
    <property type="match status" value="1"/>
</dbReference>
<gene>
    <name evidence="3" type="ORF">GBG19_01630</name>
</gene>
<dbReference type="SUPFAM" id="SSF53850">
    <property type="entry name" value="Periplasmic binding protein-like II"/>
    <property type="match status" value="1"/>
</dbReference>
<evidence type="ECO:0000256" key="1">
    <source>
        <dbReference type="SAM" id="Coils"/>
    </source>
</evidence>
<name>A0A6L4WWG1_9BACT</name>
<feature type="coiled-coil region" evidence="1">
    <location>
        <begin position="368"/>
        <end position="398"/>
    </location>
</feature>
<protein>
    <submittedName>
        <fullName evidence="3">TAXI family TRAP transporter solute-binding subunit</fullName>
    </submittedName>
</protein>
<feature type="transmembrane region" description="Helical" evidence="2">
    <location>
        <begin position="329"/>
        <end position="348"/>
    </location>
</feature>
<evidence type="ECO:0000256" key="2">
    <source>
        <dbReference type="SAM" id="Phobius"/>
    </source>
</evidence>
<evidence type="ECO:0000313" key="4">
    <source>
        <dbReference type="Proteomes" id="UP000472839"/>
    </source>
</evidence>
<dbReference type="RefSeq" id="WP_152240645.1">
    <property type="nucleotide sequence ID" value="NZ_WFKI01000002.1"/>
</dbReference>
<proteinExistence type="predicted"/>
<reference evidence="3 4" key="1">
    <citation type="submission" date="2019-10" db="EMBL/GenBank/DDBJ databases">
        <title>Poseidonibacter ostreae sp. nov., isolated from the gut of the Ostrea denselamellosa.</title>
        <authorList>
            <person name="Choi A."/>
        </authorList>
    </citation>
    <scope>NUCLEOTIDE SEQUENCE [LARGE SCALE GENOMIC DNA]</scope>
    <source>
        <strain evidence="3 4">SJOD-M-33</strain>
    </source>
</reference>
<comment type="caution">
    <text evidence="3">The sequence shown here is derived from an EMBL/GenBank/DDBJ whole genome shotgun (WGS) entry which is preliminary data.</text>
</comment>
<keyword evidence="2" id="KW-0472">Membrane</keyword>
<keyword evidence="2" id="KW-1133">Transmembrane helix</keyword>
<dbReference type="NCBIfam" id="TIGR02122">
    <property type="entry name" value="TRAP_TAXI"/>
    <property type="match status" value="1"/>
</dbReference>
<dbReference type="Proteomes" id="UP000472839">
    <property type="component" value="Unassembled WGS sequence"/>
</dbReference>
<keyword evidence="1" id="KW-0175">Coiled coil</keyword>
<dbReference type="Gene3D" id="3.40.190.10">
    <property type="entry name" value="Periplasmic binding protein-like II"/>
    <property type="match status" value="2"/>
</dbReference>
<dbReference type="InterPro" id="IPR011852">
    <property type="entry name" value="TRAP_TAXI"/>
</dbReference>
<accession>A0A6L4WWG1</accession>
<dbReference type="EMBL" id="WFKK01000002">
    <property type="protein sequence ID" value="KAB7891092.1"/>
    <property type="molecule type" value="Genomic_DNA"/>
</dbReference>
<organism evidence="3 4">
    <name type="scientific">Poseidonibacter ostreae</name>
    <dbReference type="NCBI Taxonomy" id="2654171"/>
    <lineage>
        <taxon>Bacteria</taxon>
        <taxon>Pseudomonadati</taxon>
        <taxon>Campylobacterota</taxon>
        <taxon>Epsilonproteobacteria</taxon>
        <taxon>Campylobacterales</taxon>
        <taxon>Arcobacteraceae</taxon>
        <taxon>Poseidonibacter</taxon>
    </lineage>
</organism>
<keyword evidence="2" id="KW-0812">Transmembrane</keyword>
<dbReference type="PANTHER" id="PTHR42941">
    <property type="entry name" value="SLL1037 PROTEIN"/>
    <property type="match status" value="1"/>
</dbReference>
<dbReference type="Pfam" id="PF16868">
    <property type="entry name" value="NMT1_3"/>
    <property type="match status" value="1"/>
</dbReference>